<organism evidence="1 2">
    <name type="scientific">Panicum virgatum</name>
    <name type="common">Blackwell switchgrass</name>
    <dbReference type="NCBI Taxonomy" id="38727"/>
    <lineage>
        <taxon>Eukaryota</taxon>
        <taxon>Viridiplantae</taxon>
        <taxon>Streptophyta</taxon>
        <taxon>Embryophyta</taxon>
        <taxon>Tracheophyta</taxon>
        <taxon>Spermatophyta</taxon>
        <taxon>Magnoliopsida</taxon>
        <taxon>Liliopsida</taxon>
        <taxon>Poales</taxon>
        <taxon>Poaceae</taxon>
        <taxon>PACMAD clade</taxon>
        <taxon>Panicoideae</taxon>
        <taxon>Panicodae</taxon>
        <taxon>Paniceae</taxon>
        <taxon>Panicinae</taxon>
        <taxon>Panicum</taxon>
        <taxon>Panicum sect. Hiantes</taxon>
    </lineage>
</organism>
<evidence type="ECO:0000313" key="1">
    <source>
        <dbReference type="EMBL" id="KAG2572010.1"/>
    </source>
</evidence>
<dbReference type="AlphaFoldDB" id="A0A8T0QDH4"/>
<accession>A0A8T0QDH4</accession>
<name>A0A8T0QDH4_PANVG</name>
<evidence type="ECO:0000313" key="2">
    <source>
        <dbReference type="Proteomes" id="UP000823388"/>
    </source>
</evidence>
<reference evidence="1" key="1">
    <citation type="submission" date="2020-05" db="EMBL/GenBank/DDBJ databases">
        <title>WGS assembly of Panicum virgatum.</title>
        <authorList>
            <person name="Lovell J.T."/>
            <person name="Jenkins J."/>
            <person name="Shu S."/>
            <person name="Juenger T.E."/>
            <person name="Schmutz J."/>
        </authorList>
    </citation>
    <scope>NUCLEOTIDE SEQUENCE</scope>
    <source>
        <strain evidence="1">AP13</strain>
    </source>
</reference>
<protein>
    <submittedName>
        <fullName evidence="1">Uncharacterized protein</fullName>
    </submittedName>
</protein>
<dbReference type="EMBL" id="CM029049">
    <property type="protein sequence ID" value="KAG2572010.1"/>
    <property type="molecule type" value="Genomic_DNA"/>
</dbReference>
<dbReference type="Proteomes" id="UP000823388">
    <property type="component" value="Chromosome 7K"/>
</dbReference>
<keyword evidence="2" id="KW-1185">Reference proteome</keyword>
<comment type="caution">
    <text evidence="1">The sequence shown here is derived from an EMBL/GenBank/DDBJ whole genome shotgun (WGS) entry which is preliminary data.</text>
</comment>
<sequence length="87" mass="9445">MTVRVAWHIWSGGVAMKSLCIATYIVGKGIITCWSSLSPGQKLKPDKPLSSSYLLRIHTSIGDLGTIKPAVNYLIFIDNPCAGINKQ</sequence>
<gene>
    <name evidence="1" type="ORF">PVAP13_7KG144100</name>
</gene>
<proteinExistence type="predicted"/>